<evidence type="ECO:0000256" key="1">
    <source>
        <dbReference type="SAM" id="MobiDB-lite"/>
    </source>
</evidence>
<dbReference type="Proteomes" id="UP000613580">
    <property type="component" value="Unassembled WGS sequence"/>
</dbReference>
<protein>
    <recommendedName>
        <fullName evidence="4">F-box domain-containing protein</fullName>
    </recommendedName>
</protein>
<evidence type="ECO:0000313" key="3">
    <source>
        <dbReference type="Proteomes" id="UP000613580"/>
    </source>
</evidence>
<dbReference type="OrthoDB" id="2900663at2759"/>
<dbReference type="Gene3D" id="3.80.10.10">
    <property type="entry name" value="Ribonuclease Inhibitor"/>
    <property type="match status" value="1"/>
</dbReference>
<name>A0A8H6S9G9_MYCCL</name>
<reference evidence="2" key="1">
    <citation type="submission" date="2020-05" db="EMBL/GenBank/DDBJ databases">
        <title>Mycena genomes resolve the evolution of fungal bioluminescence.</title>
        <authorList>
            <person name="Tsai I.J."/>
        </authorList>
    </citation>
    <scope>NUCLEOTIDE SEQUENCE</scope>
    <source>
        <strain evidence="2">110903Hualien_Pintung</strain>
    </source>
</reference>
<dbReference type="SUPFAM" id="SSF52058">
    <property type="entry name" value="L domain-like"/>
    <property type="match status" value="1"/>
</dbReference>
<dbReference type="EMBL" id="JACAZE010000020">
    <property type="protein sequence ID" value="KAF7293770.1"/>
    <property type="molecule type" value="Genomic_DNA"/>
</dbReference>
<gene>
    <name evidence="2" type="ORF">HMN09_01172300</name>
</gene>
<evidence type="ECO:0008006" key="4">
    <source>
        <dbReference type="Google" id="ProtNLM"/>
    </source>
</evidence>
<dbReference type="InterPro" id="IPR032675">
    <property type="entry name" value="LRR_dom_sf"/>
</dbReference>
<sequence>MSNLESHRLSNELEDTEQRRHANDEPRLPPELEREVFETAAVRHRSMMPTLMRVARRVQDWMKPLLYDILAFKQPSMQTDTFLQAIASDPTFAARSVRHIFFEAQDDPDLDPLEIGLKVLQHCTGVVRFGTTYTFTGRRVLDALGNLPNLRYLTANLSSLLSWDDPLPAAFERITHISLLEEPHGLGGERICALLQRFPSLTHIAIKQSQLSATTINALLSNCPRLEVLLLTGTWMRQPFSRISGPGGLPDPRIVFGHMPTGYLGFWGDWMSGAAGLPDLWALADETVRGRIQSGAEPESWNKPVAWVTATTESLDFFRRRAPAPRQFRRRGASDIVTEVVEVDESELEEDSGWTDPEEAFTVVR</sequence>
<keyword evidence="3" id="KW-1185">Reference proteome</keyword>
<feature type="region of interest" description="Disordered" evidence="1">
    <location>
        <begin position="1"/>
        <end position="29"/>
    </location>
</feature>
<proteinExistence type="predicted"/>
<comment type="caution">
    <text evidence="2">The sequence shown here is derived from an EMBL/GenBank/DDBJ whole genome shotgun (WGS) entry which is preliminary data.</text>
</comment>
<accession>A0A8H6S9G9</accession>
<dbReference type="AlphaFoldDB" id="A0A8H6S9G9"/>
<organism evidence="2 3">
    <name type="scientific">Mycena chlorophos</name>
    <name type="common">Agaric fungus</name>
    <name type="synonym">Agaricus chlorophos</name>
    <dbReference type="NCBI Taxonomy" id="658473"/>
    <lineage>
        <taxon>Eukaryota</taxon>
        <taxon>Fungi</taxon>
        <taxon>Dikarya</taxon>
        <taxon>Basidiomycota</taxon>
        <taxon>Agaricomycotina</taxon>
        <taxon>Agaricomycetes</taxon>
        <taxon>Agaricomycetidae</taxon>
        <taxon>Agaricales</taxon>
        <taxon>Marasmiineae</taxon>
        <taxon>Mycenaceae</taxon>
        <taxon>Mycena</taxon>
    </lineage>
</organism>
<evidence type="ECO:0000313" key="2">
    <source>
        <dbReference type="EMBL" id="KAF7293770.1"/>
    </source>
</evidence>